<reference evidence="1" key="1">
    <citation type="submission" date="2020-12" db="EMBL/GenBank/DDBJ databases">
        <title>Draft genome sequence of Enterobacter spp., Lelliottia spp. and Serratia spp. isolated from drinking water reservoirs and lakes.</title>
        <authorList>
            <person name="Reitter C."/>
            <person name="Neuhaus K."/>
            <person name="Huegler M."/>
        </authorList>
    </citation>
    <scope>NUCLEOTIDE SEQUENCE</scope>
    <source>
        <strain evidence="1">TZW15</strain>
    </source>
</reference>
<evidence type="ECO:0000313" key="1">
    <source>
        <dbReference type="EMBL" id="MBL5932859.1"/>
    </source>
</evidence>
<comment type="caution">
    <text evidence="1">The sequence shown here is derived from an EMBL/GenBank/DDBJ whole genome shotgun (WGS) entry which is preliminary data.</text>
</comment>
<sequence>MEMEFYNFTRNSGKDFVVKKMAKLTMVSGIKSTGHNFFFPTFVINEIEVNVGEYSDGYGNFEVDYNDCFYTVRDSDLFKVQNPNAPLTLGQIYAILKDMVDTNYLYKEFTTS</sequence>
<evidence type="ECO:0000313" key="2">
    <source>
        <dbReference type="Proteomes" id="UP000653275"/>
    </source>
</evidence>
<dbReference type="AlphaFoldDB" id="A0AAP2AB39"/>
<protein>
    <submittedName>
        <fullName evidence="1">Uncharacterized protein</fullName>
    </submittedName>
</protein>
<proteinExistence type="predicted"/>
<dbReference type="Proteomes" id="UP000653275">
    <property type="component" value="Unassembled WGS sequence"/>
</dbReference>
<name>A0AAP2AB39_LELAM</name>
<accession>A0AAP2AB39</accession>
<dbReference type="EMBL" id="JAENMS010000001">
    <property type="protein sequence ID" value="MBL5932859.1"/>
    <property type="molecule type" value="Genomic_DNA"/>
</dbReference>
<dbReference type="RefSeq" id="WP_202665114.1">
    <property type="nucleotide sequence ID" value="NZ_JAENMR010000001.1"/>
</dbReference>
<organism evidence="1 2">
    <name type="scientific">Lelliottia amnigena</name>
    <name type="common">Enterobacter amnigenus</name>
    <dbReference type="NCBI Taxonomy" id="61646"/>
    <lineage>
        <taxon>Bacteria</taxon>
        <taxon>Pseudomonadati</taxon>
        <taxon>Pseudomonadota</taxon>
        <taxon>Gammaproteobacteria</taxon>
        <taxon>Enterobacterales</taxon>
        <taxon>Enterobacteriaceae</taxon>
        <taxon>Lelliottia</taxon>
    </lineage>
</organism>
<gene>
    <name evidence="1" type="ORF">I7V27_00010</name>
</gene>